<dbReference type="AlphaFoldDB" id="A0A0E9TFB3"/>
<reference evidence="1" key="1">
    <citation type="submission" date="2014-11" db="EMBL/GenBank/DDBJ databases">
        <authorList>
            <person name="Amaro Gonzalez C."/>
        </authorList>
    </citation>
    <scope>NUCLEOTIDE SEQUENCE</scope>
</reference>
<organism evidence="1">
    <name type="scientific">Anguilla anguilla</name>
    <name type="common">European freshwater eel</name>
    <name type="synonym">Muraena anguilla</name>
    <dbReference type="NCBI Taxonomy" id="7936"/>
    <lineage>
        <taxon>Eukaryota</taxon>
        <taxon>Metazoa</taxon>
        <taxon>Chordata</taxon>
        <taxon>Craniata</taxon>
        <taxon>Vertebrata</taxon>
        <taxon>Euteleostomi</taxon>
        <taxon>Actinopterygii</taxon>
        <taxon>Neopterygii</taxon>
        <taxon>Teleostei</taxon>
        <taxon>Anguilliformes</taxon>
        <taxon>Anguillidae</taxon>
        <taxon>Anguilla</taxon>
    </lineage>
</organism>
<evidence type="ECO:0000313" key="1">
    <source>
        <dbReference type="EMBL" id="JAH52271.1"/>
    </source>
</evidence>
<proteinExistence type="predicted"/>
<sequence>MHIIGLLYHRMQGFNSWILNFIRFLLITRIIKSKSELLRFLSEYCGL</sequence>
<name>A0A0E9TFB3_ANGAN</name>
<reference evidence="1" key="2">
    <citation type="journal article" date="2015" name="Fish Shellfish Immunol.">
        <title>Early steps in the European eel (Anguilla anguilla)-Vibrio vulnificus interaction in the gills: Role of the RtxA13 toxin.</title>
        <authorList>
            <person name="Callol A."/>
            <person name="Pajuelo D."/>
            <person name="Ebbesson L."/>
            <person name="Teles M."/>
            <person name="MacKenzie S."/>
            <person name="Amaro C."/>
        </authorList>
    </citation>
    <scope>NUCLEOTIDE SEQUENCE</scope>
</reference>
<dbReference type="EMBL" id="GBXM01056306">
    <property type="protein sequence ID" value="JAH52271.1"/>
    <property type="molecule type" value="Transcribed_RNA"/>
</dbReference>
<protein>
    <submittedName>
        <fullName evidence="1">Uncharacterized protein</fullName>
    </submittedName>
</protein>
<accession>A0A0E9TFB3</accession>